<evidence type="ECO:0000256" key="2">
    <source>
        <dbReference type="ARBA" id="ARBA00022679"/>
    </source>
</evidence>
<dbReference type="SUPFAM" id="SSF53335">
    <property type="entry name" value="S-adenosyl-L-methionine-dependent methyltransferases"/>
    <property type="match status" value="1"/>
</dbReference>
<sequence length="194" mass="20762">MRVVGGRWRGKPLAAPEGREVTRPTTDRVRESMASMVLSACGLDMSGLYVLDGFAGSGALGIEMLSRGAAHATFVDLSHKNVQIIKNNLSGVGAGPNSFAVLRADSFALAHMQAFSAHPFGLVLLDPPYAISCEQVADMVRTLYASAALTPDALILYEHAVKTPGLSLDFAHSLKQKRYGTTQVDLLRVECTDE</sequence>
<accession>A0AB38A5R6</accession>
<dbReference type="Proteomes" id="UP000183687">
    <property type="component" value="Unassembled WGS sequence"/>
</dbReference>
<evidence type="ECO:0000256" key="3">
    <source>
        <dbReference type="SAM" id="MobiDB-lite"/>
    </source>
</evidence>
<evidence type="ECO:0000256" key="1">
    <source>
        <dbReference type="ARBA" id="ARBA00022603"/>
    </source>
</evidence>
<evidence type="ECO:0000313" key="5">
    <source>
        <dbReference type="Proteomes" id="UP000183687"/>
    </source>
</evidence>
<dbReference type="PANTHER" id="PTHR43542:SF1">
    <property type="entry name" value="METHYLTRANSFERASE"/>
    <property type="match status" value="1"/>
</dbReference>
<dbReference type="EMBL" id="FNSH01000001">
    <property type="protein sequence ID" value="SEB45735.1"/>
    <property type="molecule type" value="Genomic_DNA"/>
</dbReference>
<reference evidence="4 5" key="1">
    <citation type="submission" date="2016-10" db="EMBL/GenBank/DDBJ databases">
        <authorList>
            <person name="Varghese N."/>
            <person name="Submissions S."/>
        </authorList>
    </citation>
    <scope>NUCLEOTIDE SEQUENCE [LARGE SCALE GENOMIC DNA]</scope>
    <source>
        <strain evidence="4 5">DSM 20586</strain>
    </source>
</reference>
<dbReference type="RefSeq" id="WP_002563534.1">
    <property type="nucleotide sequence ID" value="NZ_CALJSN010000006.1"/>
</dbReference>
<dbReference type="GO" id="GO:0031167">
    <property type="term" value="P:rRNA methylation"/>
    <property type="evidence" value="ECO:0007669"/>
    <property type="project" value="InterPro"/>
</dbReference>
<dbReference type="CDD" id="cd02440">
    <property type="entry name" value="AdoMet_MTases"/>
    <property type="match status" value="1"/>
</dbReference>
<keyword evidence="1" id="KW-0489">Methyltransferase</keyword>
<dbReference type="Pfam" id="PF03602">
    <property type="entry name" value="Cons_hypoth95"/>
    <property type="match status" value="1"/>
</dbReference>
<dbReference type="PIRSF" id="PIRSF004553">
    <property type="entry name" value="CHP00095"/>
    <property type="match status" value="1"/>
</dbReference>
<proteinExistence type="predicted"/>
<organism evidence="4 5">
    <name type="scientific">Atopobium minutum</name>
    <dbReference type="NCBI Taxonomy" id="1381"/>
    <lineage>
        <taxon>Bacteria</taxon>
        <taxon>Bacillati</taxon>
        <taxon>Actinomycetota</taxon>
        <taxon>Coriobacteriia</taxon>
        <taxon>Coriobacteriales</taxon>
        <taxon>Atopobiaceae</taxon>
        <taxon>Atopobium</taxon>
    </lineage>
</organism>
<name>A0AB38A5R6_9ACTN</name>
<dbReference type="AlphaFoldDB" id="A0AB38A5R6"/>
<dbReference type="NCBIfam" id="TIGR00095">
    <property type="entry name" value="16S rRNA (guanine(966)-N(2))-methyltransferase RsmD"/>
    <property type="match status" value="1"/>
</dbReference>
<dbReference type="GO" id="GO:0008168">
    <property type="term" value="F:methyltransferase activity"/>
    <property type="evidence" value="ECO:0007669"/>
    <property type="project" value="UniProtKB-KW"/>
</dbReference>
<keyword evidence="2" id="KW-0808">Transferase</keyword>
<feature type="region of interest" description="Disordered" evidence="3">
    <location>
        <begin position="1"/>
        <end position="20"/>
    </location>
</feature>
<dbReference type="Gene3D" id="3.40.50.150">
    <property type="entry name" value="Vaccinia Virus protein VP39"/>
    <property type="match status" value="1"/>
</dbReference>
<protein>
    <submittedName>
        <fullName evidence="4">16S rRNA (Guanine966-N2)-methyltransferase</fullName>
    </submittedName>
</protein>
<comment type="caution">
    <text evidence="4">The sequence shown here is derived from an EMBL/GenBank/DDBJ whole genome shotgun (WGS) entry which is preliminary data.</text>
</comment>
<dbReference type="PANTHER" id="PTHR43542">
    <property type="entry name" value="METHYLTRANSFERASE"/>
    <property type="match status" value="1"/>
</dbReference>
<dbReference type="InterPro" id="IPR029063">
    <property type="entry name" value="SAM-dependent_MTases_sf"/>
</dbReference>
<dbReference type="InterPro" id="IPR004398">
    <property type="entry name" value="RNA_MeTrfase_RsmD"/>
</dbReference>
<gene>
    <name evidence="4" type="ORF">SAMN04489746_0284</name>
</gene>
<evidence type="ECO:0000313" key="4">
    <source>
        <dbReference type="EMBL" id="SEB45735.1"/>
    </source>
</evidence>